<evidence type="ECO:0000256" key="4">
    <source>
        <dbReference type="PROSITE-ProRule" id="PRU00473"/>
    </source>
</evidence>
<dbReference type="InterPro" id="IPR036737">
    <property type="entry name" value="OmpA-like_sf"/>
</dbReference>
<dbReference type="InterPro" id="IPR006664">
    <property type="entry name" value="OMP_bac"/>
</dbReference>
<comment type="subcellular location">
    <subcellularLocation>
        <location evidence="1">Cell outer membrane</location>
    </subcellularLocation>
</comment>
<dbReference type="PROSITE" id="PS51123">
    <property type="entry name" value="OMPA_2"/>
    <property type="match status" value="1"/>
</dbReference>
<feature type="region of interest" description="Disordered" evidence="6">
    <location>
        <begin position="465"/>
        <end position="497"/>
    </location>
</feature>
<gene>
    <name evidence="9" type="ORF">BGE01nite_48670</name>
</gene>
<keyword evidence="10" id="KW-1185">Reference proteome</keyword>
<feature type="region of interest" description="Disordered" evidence="6">
    <location>
        <begin position="203"/>
        <end position="241"/>
    </location>
</feature>
<dbReference type="Gene3D" id="3.30.1330.60">
    <property type="entry name" value="OmpA-like domain"/>
    <property type="match status" value="1"/>
</dbReference>
<feature type="compositionally biased region" description="Low complexity" evidence="6">
    <location>
        <begin position="207"/>
        <end position="241"/>
    </location>
</feature>
<dbReference type="CDD" id="cd07185">
    <property type="entry name" value="OmpA_C-like"/>
    <property type="match status" value="1"/>
</dbReference>
<evidence type="ECO:0000259" key="8">
    <source>
        <dbReference type="PROSITE" id="PS51123"/>
    </source>
</evidence>
<evidence type="ECO:0000256" key="7">
    <source>
        <dbReference type="SAM" id="Phobius"/>
    </source>
</evidence>
<dbReference type="Proteomes" id="UP000321577">
    <property type="component" value="Unassembled WGS sequence"/>
</dbReference>
<feature type="domain" description="OmpA-like" evidence="8">
    <location>
        <begin position="376"/>
        <end position="497"/>
    </location>
</feature>
<keyword evidence="5" id="KW-0175">Coiled coil</keyword>
<name>A0A512MFU5_9BACT</name>
<dbReference type="EMBL" id="BKAG01000053">
    <property type="protein sequence ID" value="GEP45576.1"/>
    <property type="molecule type" value="Genomic_DNA"/>
</dbReference>
<reference evidence="9 10" key="1">
    <citation type="submission" date="2019-07" db="EMBL/GenBank/DDBJ databases">
        <title>Whole genome shotgun sequence of Brevifollis gellanilyticus NBRC 108608.</title>
        <authorList>
            <person name="Hosoyama A."/>
            <person name="Uohara A."/>
            <person name="Ohji S."/>
            <person name="Ichikawa N."/>
        </authorList>
    </citation>
    <scope>NUCLEOTIDE SEQUENCE [LARGE SCALE GENOMIC DNA]</scope>
    <source>
        <strain evidence="9 10">NBRC 108608</strain>
    </source>
</reference>
<dbReference type="InterPro" id="IPR006665">
    <property type="entry name" value="OmpA-like"/>
</dbReference>
<keyword evidence="7" id="KW-1133">Transmembrane helix</keyword>
<evidence type="ECO:0000313" key="10">
    <source>
        <dbReference type="Proteomes" id="UP000321577"/>
    </source>
</evidence>
<dbReference type="PANTHER" id="PTHR30329">
    <property type="entry name" value="STATOR ELEMENT OF FLAGELLAR MOTOR COMPLEX"/>
    <property type="match status" value="1"/>
</dbReference>
<keyword evidence="2 4" id="KW-0472">Membrane</keyword>
<sequence>MNGRVSPVMLIVLALVIAALVFFLVTKPAMEKKQAEVAQAQAEVAEKEAAATKAAEAAAAPAKAAMAPPSVAEEKPATPPPTFGFARPLDLGKEMVRSLAAGEFARAGSLVAAADPTQAADATAMLEKMVKDLGAKIGTEDQVEILGMVENKTRVAVPFTLPGSTSTTPLRLQLDLERDERMGWKITRFELPQELAAALPVTPAPTAPMTANPSAPGAAPKAPGSTAAAPTSPAQPPANAARKPLIAVSKGDDALSFGSDFVRALLRHDFAEARKFVDEKRVPAERLAGLCIVFEEGQYEFKPTKPMIITVANPEVSWVIAQVQSPSLQQSTEFGLELQRAGQDQPWRVVGLNLSEILSSFAASASKMGVPYTPIVKNPSGGESLALYFEYDQAQLHPRAQKQLEIVAGLLKSDPNKKLHIAGHTDAKGTDSYNIRLSRSRADTVKEQLVGLGVAEAQIITTGLGKAQPLSPNEKADGSDDPQGRSKNRRAEIYLDF</sequence>
<dbReference type="PRINTS" id="PR01021">
    <property type="entry name" value="OMPADOMAIN"/>
</dbReference>
<dbReference type="PANTHER" id="PTHR30329:SF21">
    <property type="entry name" value="LIPOPROTEIN YIAD-RELATED"/>
    <property type="match status" value="1"/>
</dbReference>
<feature type="compositionally biased region" description="Basic and acidic residues" evidence="6">
    <location>
        <begin position="474"/>
        <end position="497"/>
    </location>
</feature>
<dbReference type="SUPFAM" id="SSF103088">
    <property type="entry name" value="OmpA-like"/>
    <property type="match status" value="1"/>
</dbReference>
<dbReference type="GO" id="GO:0009279">
    <property type="term" value="C:cell outer membrane"/>
    <property type="evidence" value="ECO:0007669"/>
    <property type="project" value="UniProtKB-SubCell"/>
</dbReference>
<dbReference type="Pfam" id="PF00691">
    <property type="entry name" value="OmpA"/>
    <property type="match status" value="1"/>
</dbReference>
<comment type="caution">
    <text evidence="9">The sequence shown here is derived from an EMBL/GenBank/DDBJ whole genome shotgun (WGS) entry which is preliminary data.</text>
</comment>
<protein>
    <recommendedName>
        <fullName evidence="8">OmpA-like domain-containing protein</fullName>
    </recommendedName>
</protein>
<accession>A0A512MFU5</accession>
<feature type="coiled-coil region" evidence="5">
    <location>
        <begin position="30"/>
        <end position="57"/>
    </location>
</feature>
<dbReference type="AlphaFoldDB" id="A0A512MFU5"/>
<organism evidence="9 10">
    <name type="scientific">Brevifollis gellanilyticus</name>
    <dbReference type="NCBI Taxonomy" id="748831"/>
    <lineage>
        <taxon>Bacteria</taxon>
        <taxon>Pseudomonadati</taxon>
        <taxon>Verrucomicrobiota</taxon>
        <taxon>Verrucomicrobiia</taxon>
        <taxon>Verrucomicrobiales</taxon>
        <taxon>Verrucomicrobiaceae</taxon>
    </lineage>
</organism>
<evidence type="ECO:0000256" key="1">
    <source>
        <dbReference type="ARBA" id="ARBA00004442"/>
    </source>
</evidence>
<evidence type="ECO:0000256" key="3">
    <source>
        <dbReference type="ARBA" id="ARBA00023237"/>
    </source>
</evidence>
<evidence type="ECO:0000313" key="9">
    <source>
        <dbReference type="EMBL" id="GEP45576.1"/>
    </source>
</evidence>
<evidence type="ECO:0000256" key="2">
    <source>
        <dbReference type="ARBA" id="ARBA00023136"/>
    </source>
</evidence>
<evidence type="ECO:0000256" key="6">
    <source>
        <dbReference type="SAM" id="MobiDB-lite"/>
    </source>
</evidence>
<dbReference type="InterPro" id="IPR050330">
    <property type="entry name" value="Bact_OuterMem_StrucFunc"/>
</dbReference>
<evidence type="ECO:0000256" key="5">
    <source>
        <dbReference type="SAM" id="Coils"/>
    </source>
</evidence>
<feature type="transmembrane region" description="Helical" evidence="7">
    <location>
        <begin position="6"/>
        <end position="25"/>
    </location>
</feature>
<keyword evidence="7" id="KW-0812">Transmembrane</keyword>
<proteinExistence type="predicted"/>
<keyword evidence="3" id="KW-0998">Cell outer membrane</keyword>